<organism evidence="2 3">
    <name type="scientific">Lasius niger</name>
    <name type="common">Black garden ant</name>
    <dbReference type="NCBI Taxonomy" id="67767"/>
    <lineage>
        <taxon>Eukaryota</taxon>
        <taxon>Metazoa</taxon>
        <taxon>Ecdysozoa</taxon>
        <taxon>Arthropoda</taxon>
        <taxon>Hexapoda</taxon>
        <taxon>Insecta</taxon>
        <taxon>Pterygota</taxon>
        <taxon>Neoptera</taxon>
        <taxon>Endopterygota</taxon>
        <taxon>Hymenoptera</taxon>
        <taxon>Apocrita</taxon>
        <taxon>Aculeata</taxon>
        <taxon>Formicoidea</taxon>
        <taxon>Formicidae</taxon>
        <taxon>Formicinae</taxon>
        <taxon>Lasius</taxon>
        <taxon>Lasius</taxon>
    </lineage>
</organism>
<evidence type="ECO:0000313" key="3">
    <source>
        <dbReference type="Proteomes" id="UP000036403"/>
    </source>
</evidence>
<protein>
    <submittedName>
        <fullName evidence="2">Uncharacterized protein</fullName>
    </submittedName>
</protein>
<evidence type="ECO:0000313" key="2">
    <source>
        <dbReference type="EMBL" id="KMQ82870.1"/>
    </source>
</evidence>
<comment type="caution">
    <text evidence="2">The sequence shown here is derived from an EMBL/GenBank/DDBJ whole genome shotgun (WGS) entry which is preliminary data.</text>
</comment>
<feature type="compositionally biased region" description="Polar residues" evidence="1">
    <location>
        <begin position="103"/>
        <end position="118"/>
    </location>
</feature>
<dbReference type="Proteomes" id="UP000036403">
    <property type="component" value="Unassembled WGS sequence"/>
</dbReference>
<sequence length="178" mass="20430">MLINKFGLFKRQNDTTGTSDHRLVRSYVRKNALCRVATDYDARLCKIRRVAQPEADTDVVNKLHVEQCVKALWNQQKESDEKLNALEKDVLALQTTINELRRATNANSETATNGSETATGRVRNGNERLRNESETATVRARNGKERLRNGNERLRNGYRTDLKRLRTTMNGSERRRNG</sequence>
<dbReference type="PaxDb" id="67767-A0A0J7MQN6"/>
<feature type="region of interest" description="Disordered" evidence="1">
    <location>
        <begin position="103"/>
        <end position="137"/>
    </location>
</feature>
<name>A0A0J7MQN6_LASNI</name>
<dbReference type="EMBL" id="LBMM01022565">
    <property type="protein sequence ID" value="KMQ82870.1"/>
    <property type="molecule type" value="Genomic_DNA"/>
</dbReference>
<gene>
    <name evidence="2" type="ORF">RF55_21619</name>
</gene>
<dbReference type="AlphaFoldDB" id="A0A0J7MQN6"/>
<reference evidence="2 3" key="1">
    <citation type="submission" date="2015-04" db="EMBL/GenBank/DDBJ databases">
        <title>Lasius niger genome sequencing.</title>
        <authorList>
            <person name="Konorov E.A."/>
            <person name="Nikitin M.A."/>
            <person name="Kirill M.V."/>
            <person name="Chang P."/>
        </authorList>
    </citation>
    <scope>NUCLEOTIDE SEQUENCE [LARGE SCALE GENOMIC DNA]</scope>
    <source>
        <tissue evidence="2">Whole</tissue>
    </source>
</reference>
<evidence type="ECO:0000256" key="1">
    <source>
        <dbReference type="SAM" id="MobiDB-lite"/>
    </source>
</evidence>
<feature type="compositionally biased region" description="Basic and acidic residues" evidence="1">
    <location>
        <begin position="124"/>
        <end position="133"/>
    </location>
</feature>
<proteinExistence type="predicted"/>
<accession>A0A0J7MQN6</accession>
<keyword evidence="3" id="KW-1185">Reference proteome</keyword>